<dbReference type="Gene3D" id="2.40.30.10">
    <property type="entry name" value="Translation factors"/>
    <property type="match status" value="1"/>
</dbReference>
<dbReference type="SUPFAM" id="SSF52343">
    <property type="entry name" value="Ferredoxin reductase-like, C-terminal NADP-linked domain"/>
    <property type="match status" value="1"/>
</dbReference>
<proteinExistence type="predicted"/>
<protein>
    <submittedName>
        <fullName evidence="3">Ferredoxin reductase</fullName>
    </submittedName>
</protein>
<dbReference type="InterPro" id="IPR008333">
    <property type="entry name" value="Cbr1-like_FAD-bd_dom"/>
</dbReference>
<dbReference type="InterPro" id="IPR017927">
    <property type="entry name" value="FAD-bd_FR_type"/>
</dbReference>
<evidence type="ECO:0000259" key="2">
    <source>
        <dbReference type="PROSITE" id="PS51384"/>
    </source>
</evidence>
<evidence type="ECO:0000313" key="4">
    <source>
        <dbReference type="Proteomes" id="UP000263753"/>
    </source>
</evidence>
<dbReference type="SUPFAM" id="SSF54292">
    <property type="entry name" value="2Fe-2S ferredoxin-like"/>
    <property type="match status" value="1"/>
</dbReference>
<dbReference type="RefSeq" id="WP_087512922.1">
    <property type="nucleotide sequence ID" value="NZ_CP032134.1"/>
</dbReference>
<dbReference type="InterPro" id="IPR039261">
    <property type="entry name" value="FNR_nucleotide-bd"/>
</dbReference>
<dbReference type="PROSITE" id="PS51384">
    <property type="entry name" value="FAD_FR"/>
    <property type="match status" value="1"/>
</dbReference>
<dbReference type="InterPro" id="IPR050415">
    <property type="entry name" value="MRET"/>
</dbReference>
<evidence type="ECO:0000313" key="3">
    <source>
        <dbReference type="EMBL" id="AXY55305.1"/>
    </source>
</evidence>
<dbReference type="InterPro" id="IPR001433">
    <property type="entry name" value="OxRdtase_FAD/NAD-bd"/>
</dbReference>
<dbReference type="AlphaFoldDB" id="A0A3B7LTQ4"/>
<dbReference type="KEGG" id="achi:CDG60_01005"/>
<accession>A0A3B7LTQ4</accession>
<dbReference type="Pfam" id="PF00175">
    <property type="entry name" value="NAD_binding_1"/>
    <property type="match status" value="1"/>
</dbReference>
<sequence>MSSTVEYSPEWVREDFVDFIAAKINPLWAWKKVKASVVKSRTLSHDFYQIQLRPNRNFKHQQFKAGQSVLVTVEIAGVRQQRSYSVIRLLSNGDILLGVKRQGMVSEHLTRLNAGSLVELSQPQGEFVLQDTVTPLLLIASGSGITAIYSLLMEALKTPERHIDLIYFSRDQAFQSELEMLFQQHLNFQFHAVNTAQHKQHLDLALLERLVPDYQQGLTYACGAQSMMQSLKEIFAAQGISSQLKQEYFQMTADESLETQSVTFLRAQQEFSAKGSLLESAEQAGLRPTHGCRMGMCNTCTCTKVSGSTKNMLTGEISHDANTQIKLCISQAVSPVTINL</sequence>
<dbReference type="InterPro" id="IPR017938">
    <property type="entry name" value="Riboflavin_synthase-like_b-brl"/>
</dbReference>
<dbReference type="InterPro" id="IPR012675">
    <property type="entry name" value="Beta-grasp_dom_sf"/>
</dbReference>
<dbReference type="CDD" id="cd06216">
    <property type="entry name" value="FNR_iron_sulfur_binding_2"/>
    <property type="match status" value="1"/>
</dbReference>
<dbReference type="Proteomes" id="UP000263753">
    <property type="component" value="Chromosome"/>
</dbReference>
<dbReference type="Pfam" id="PF00111">
    <property type="entry name" value="Fer2"/>
    <property type="match status" value="1"/>
</dbReference>
<dbReference type="GO" id="GO:0016491">
    <property type="term" value="F:oxidoreductase activity"/>
    <property type="evidence" value="ECO:0007669"/>
    <property type="project" value="InterPro"/>
</dbReference>
<dbReference type="EMBL" id="CP032134">
    <property type="protein sequence ID" value="AXY55305.1"/>
    <property type="molecule type" value="Genomic_DNA"/>
</dbReference>
<dbReference type="Gene3D" id="3.40.50.80">
    <property type="entry name" value="Nucleotide-binding domain of ferredoxin-NADP reductase (FNR) module"/>
    <property type="match status" value="1"/>
</dbReference>
<organism evidence="3 4">
    <name type="scientific">Acinetobacter chinensis</name>
    <dbReference type="NCBI Taxonomy" id="2004650"/>
    <lineage>
        <taxon>Bacteria</taxon>
        <taxon>Pseudomonadati</taxon>
        <taxon>Pseudomonadota</taxon>
        <taxon>Gammaproteobacteria</taxon>
        <taxon>Moraxellales</taxon>
        <taxon>Moraxellaceae</taxon>
        <taxon>Acinetobacter</taxon>
    </lineage>
</organism>
<reference evidence="4" key="1">
    <citation type="submission" date="2018-09" db="EMBL/GenBank/DDBJ databases">
        <title>The complete genome of Acinetobacter sp. strain WCHAc010005.</title>
        <authorList>
            <person name="Hu Y."/>
            <person name="Long H."/>
            <person name="Feng Y."/>
            <person name="Zong Z."/>
        </authorList>
    </citation>
    <scope>NUCLEOTIDE SEQUENCE [LARGE SCALE GENOMIC DNA]</scope>
    <source>
        <strain evidence="4">WCHAc010005</strain>
    </source>
</reference>
<feature type="domain" description="2Fe-2S ferredoxin-type" evidence="1">
    <location>
        <begin position="260"/>
        <end position="340"/>
    </location>
</feature>
<dbReference type="GO" id="GO:0051536">
    <property type="term" value="F:iron-sulfur cluster binding"/>
    <property type="evidence" value="ECO:0007669"/>
    <property type="project" value="InterPro"/>
</dbReference>
<dbReference type="CDD" id="cd00207">
    <property type="entry name" value="fer2"/>
    <property type="match status" value="1"/>
</dbReference>
<evidence type="ECO:0000259" key="1">
    <source>
        <dbReference type="PROSITE" id="PS51085"/>
    </source>
</evidence>
<gene>
    <name evidence="3" type="ORF">CDG60_01005</name>
</gene>
<dbReference type="InterPro" id="IPR036010">
    <property type="entry name" value="2Fe-2S_ferredoxin-like_sf"/>
</dbReference>
<dbReference type="PANTHER" id="PTHR47354:SF3">
    <property type="entry name" value="OXIDOREDUCTASE-RELATED"/>
    <property type="match status" value="1"/>
</dbReference>
<dbReference type="Pfam" id="PF00970">
    <property type="entry name" value="FAD_binding_6"/>
    <property type="match status" value="1"/>
</dbReference>
<dbReference type="PRINTS" id="PR00410">
    <property type="entry name" value="PHEHYDRXLASE"/>
</dbReference>
<dbReference type="Gene3D" id="3.10.20.30">
    <property type="match status" value="1"/>
</dbReference>
<dbReference type="PROSITE" id="PS51085">
    <property type="entry name" value="2FE2S_FER_2"/>
    <property type="match status" value="1"/>
</dbReference>
<name>A0A3B7LTQ4_9GAMM</name>
<dbReference type="SUPFAM" id="SSF63380">
    <property type="entry name" value="Riboflavin synthase domain-like"/>
    <property type="match status" value="1"/>
</dbReference>
<dbReference type="InterPro" id="IPR001041">
    <property type="entry name" value="2Fe-2S_ferredoxin-type"/>
</dbReference>
<feature type="domain" description="FAD-binding FR-type" evidence="2">
    <location>
        <begin position="30"/>
        <end position="130"/>
    </location>
</feature>
<dbReference type="PANTHER" id="PTHR47354">
    <property type="entry name" value="NADH OXIDOREDUCTASE HCR"/>
    <property type="match status" value="1"/>
</dbReference>